<reference evidence="3 4" key="1">
    <citation type="submission" date="2024-04" db="EMBL/GenBank/DDBJ databases">
        <authorList>
            <person name="Abashina T."/>
            <person name="Shaikin A."/>
        </authorList>
    </citation>
    <scope>NUCLEOTIDE SEQUENCE [LARGE SCALE GENOMIC DNA]</scope>
    <source>
        <strain evidence="3 4">AAFK</strain>
    </source>
</reference>
<dbReference type="Proteomes" id="UP001446205">
    <property type="component" value="Unassembled WGS sequence"/>
</dbReference>
<organism evidence="3 4">
    <name type="scientific">Thermithiobacillus plumbiphilus</name>
    <dbReference type="NCBI Taxonomy" id="1729899"/>
    <lineage>
        <taxon>Bacteria</taxon>
        <taxon>Pseudomonadati</taxon>
        <taxon>Pseudomonadota</taxon>
        <taxon>Acidithiobacillia</taxon>
        <taxon>Acidithiobacillales</taxon>
        <taxon>Thermithiobacillaceae</taxon>
        <taxon>Thermithiobacillus</taxon>
    </lineage>
</organism>
<dbReference type="RefSeq" id="WP_341370552.1">
    <property type="nucleotide sequence ID" value="NZ_JBBPCO010000005.1"/>
</dbReference>
<keyword evidence="1" id="KW-0479">Metal-binding</keyword>
<protein>
    <submittedName>
        <fullName evidence="3">CbiX/SirB N-terminal domain-containing protein</fullName>
    </submittedName>
</protein>
<evidence type="ECO:0000256" key="2">
    <source>
        <dbReference type="ARBA" id="ARBA00023239"/>
    </source>
</evidence>
<name>A0ABU9D7I2_9PROT</name>
<keyword evidence="2" id="KW-0456">Lyase</keyword>
<dbReference type="Pfam" id="PF01903">
    <property type="entry name" value="CbiX"/>
    <property type="match status" value="1"/>
</dbReference>
<comment type="caution">
    <text evidence="3">The sequence shown here is derived from an EMBL/GenBank/DDBJ whole genome shotgun (WGS) entry which is preliminary data.</text>
</comment>
<evidence type="ECO:0000313" key="4">
    <source>
        <dbReference type="Proteomes" id="UP001446205"/>
    </source>
</evidence>
<dbReference type="InterPro" id="IPR002762">
    <property type="entry name" value="CbiX-like"/>
</dbReference>
<keyword evidence="4" id="KW-1185">Reference proteome</keyword>
<dbReference type="Gene3D" id="3.40.50.1400">
    <property type="match status" value="1"/>
</dbReference>
<dbReference type="PANTHER" id="PTHR33542">
    <property type="entry name" value="SIROHYDROCHLORIN FERROCHELATASE, CHLOROPLASTIC"/>
    <property type="match status" value="1"/>
</dbReference>
<evidence type="ECO:0000313" key="3">
    <source>
        <dbReference type="EMBL" id="MEK8089497.1"/>
    </source>
</evidence>
<dbReference type="InterPro" id="IPR050963">
    <property type="entry name" value="Sirohydro_Cobaltochel/CbiX"/>
</dbReference>
<sequence>MAEYAHILLAHGSRDPRWRASFEQLASALQARDPARRVWLAYLELASPSLLDCVIQAHSAGFHEIRVSPIFLAVGAHLARDIPARLAEVAEAFPDLVIHQDPALGELAAVQAAMLESLGS</sequence>
<dbReference type="CDD" id="cd03416">
    <property type="entry name" value="CbiX_SirB_N"/>
    <property type="match status" value="1"/>
</dbReference>
<accession>A0ABU9D7I2</accession>
<dbReference type="PANTHER" id="PTHR33542:SF3">
    <property type="entry name" value="SIROHYDROCHLORIN FERROCHELATASE, CHLOROPLASTIC"/>
    <property type="match status" value="1"/>
</dbReference>
<evidence type="ECO:0000256" key="1">
    <source>
        <dbReference type="ARBA" id="ARBA00022723"/>
    </source>
</evidence>
<dbReference type="EMBL" id="JBBPCO010000005">
    <property type="protein sequence ID" value="MEK8089497.1"/>
    <property type="molecule type" value="Genomic_DNA"/>
</dbReference>
<proteinExistence type="predicted"/>
<gene>
    <name evidence="3" type="ORF">WOB96_06915</name>
</gene>
<dbReference type="SUPFAM" id="SSF53800">
    <property type="entry name" value="Chelatase"/>
    <property type="match status" value="1"/>
</dbReference>